<dbReference type="RefSeq" id="WP_145200869.1">
    <property type="nucleotide sequence ID" value="NZ_CP036434.1"/>
</dbReference>
<evidence type="ECO:0000313" key="5">
    <source>
        <dbReference type="EMBL" id="QDV08358.1"/>
    </source>
</evidence>
<dbReference type="Pfam" id="PF05157">
    <property type="entry name" value="MshEN"/>
    <property type="match status" value="1"/>
</dbReference>
<dbReference type="PANTHER" id="PTHR30258">
    <property type="entry name" value="TYPE II SECRETION SYSTEM PROTEIN GSPE-RELATED"/>
    <property type="match status" value="1"/>
</dbReference>
<organism evidence="5 6">
    <name type="scientific">Saltatorellus ferox</name>
    <dbReference type="NCBI Taxonomy" id="2528018"/>
    <lineage>
        <taxon>Bacteria</taxon>
        <taxon>Pseudomonadati</taxon>
        <taxon>Planctomycetota</taxon>
        <taxon>Planctomycetia</taxon>
        <taxon>Planctomycetia incertae sedis</taxon>
        <taxon>Saltatorellus</taxon>
    </lineage>
</organism>
<keyword evidence="3" id="KW-0067">ATP-binding</keyword>
<dbReference type="Proteomes" id="UP000320390">
    <property type="component" value="Chromosome"/>
</dbReference>
<dbReference type="Gene3D" id="3.30.300.160">
    <property type="entry name" value="Type II secretion system, protein E, N-terminal domain"/>
    <property type="match status" value="1"/>
</dbReference>
<dbReference type="InterPro" id="IPR007831">
    <property type="entry name" value="T2SS_GspE_N"/>
</dbReference>
<name>A0A518EWA2_9BACT</name>
<protein>
    <submittedName>
        <fullName evidence="5">Type II secretion system protein E</fullName>
    </submittedName>
</protein>
<reference evidence="5 6" key="1">
    <citation type="submission" date="2019-02" db="EMBL/GenBank/DDBJ databases">
        <title>Deep-cultivation of Planctomycetes and their phenomic and genomic characterization uncovers novel biology.</title>
        <authorList>
            <person name="Wiegand S."/>
            <person name="Jogler M."/>
            <person name="Boedeker C."/>
            <person name="Pinto D."/>
            <person name="Vollmers J."/>
            <person name="Rivas-Marin E."/>
            <person name="Kohn T."/>
            <person name="Peeters S.H."/>
            <person name="Heuer A."/>
            <person name="Rast P."/>
            <person name="Oberbeckmann S."/>
            <person name="Bunk B."/>
            <person name="Jeske O."/>
            <person name="Meyerdierks A."/>
            <person name="Storesund J.E."/>
            <person name="Kallscheuer N."/>
            <person name="Luecker S."/>
            <person name="Lage O.M."/>
            <person name="Pohl T."/>
            <person name="Merkel B.J."/>
            <person name="Hornburger P."/>
            <person name="Mueller R.-W."/>
            <person name="Bruemmer F."/>
            <person name="Labrenz M."/>
            <person name="Spormann A.M."/>
            <person name="Op den Camp H."/>
            <person name="Overmann J."/>
            <person name="Amann R."/>
            <person name="Jetten M.S.M."/>
            <person name="Mascher T."/>
            <person name="Medema M.H."/>
            <person name="Devos D.P."/>
            <person name="Kaster A.-K."/>
            <person name="Ovreas L."/>
            <person name="Rohde M."/>
            <person name="Galperin M.Y."/>
            <person name="Jogler C."/>
        </authorList>
    </citation>
    <scope>NUCLEOTIDE SEQUENCE [LARGE SCALE GENOMIC DNA]</scope>
    <source>
        <strain evidence="5 6">Poly30</strain>
    </source>
</reference>
<proteinExistence type="inferred from homology"/>
<dbReference type="Gene3D" id="3.40.50.300">
    <property type="entry name" value="P-loop containing nucleotide triphosphate hydrolases"/>
    <property type="match status" value="1"/>
</dbReference>
<evidence type="ECO:0000313" key="6">
    <source>
        <dbReference type="Proteomes" id="UP000320390"/>
    </source>
</evidence>
<dbReference type="GO" id="GO:0016887">
    <property type="term" value="F:ATP hydrolysis activity"/>
    <property type="evidence" value="ECO:0007669"/>
    <property type="project" value="TreeGrafter"/>
</dbReference>
<dbReference type="PANTHER" id="PTHR30258:SF1">
    <property type="entry name" value="PROTEIN TRANSPORT PROTEIN HOFB HOMOLOG"/>
    <property type="match status" value="1"/>
</dbReference>
<keyword evidence="2" id="KW-0547">Nucleotide-binding</keyword>
<dbReference type="OrthoDB" id="244550at2"/>
<dbReference type="InterPro" id="IPR027417">
    <property type="entry name" value="P-loop_NTPase"/>
</dbReference>
<dbReference type="AlphaFoldDB" id="A0A518EWA2"/>
<feature type="domain" description="Bacterial type II secretion system protein E" evidence="4">
    <location>
        <begin position="381"/>
        <end position="395"/>
    </location>
</feature>
<evidence type="ECO:0000256" key="3">
    <source>
        <dbReference type="ARBA" id="ARBA00022840"/>
    </source>
</evidence>
<comment type="similarity">
    <text evidence="1">Belongs to the GSP E family.</text>
</comment>
<dbReference type="SUPFAM" id="SSF160246">
    <property type="entry name" value="EspE N-terminal domain-like"/>
    <property type="match status" value="1"/>
</dbReference>
<dbReference type="FunFam" id="3.40.50.300:FF:000398">
    <property type="entry name" value="Type IV pilus assembly ATPase PilB"/>
    <property type="match status" value="1"/>
</dbReference>
<dbReference type="InterPro" id="IPR001482">
    <property type="entry name" value="T2SS/T4SS_dom"/>
</dbReference>
<dbReference type="EMBL" id="CP036434">
    <property type="protein sequence ID" value="QDV08358.1"/>
    <property type="molecule type" value="Genomic_DNA"/>
</dbReference>
<dbReference type="CDD" id="cd01129">
    <property type="entry name" value="PulE-GspE-like"/>
    <property type="match status" value="1"/>
</dbReference>
<gene>
    <name evidence="5" type="primary">gspE</name>
    <name evidence="5" type="ORF">Poly30_38960</name>
</gene>
<evidence type="ECO:0000256" key="1">
    <source>
        <dbReference type="ARBA" id="ARBA00006611"/>
    </source>
</evidence>
<dbReference type="InterPro" id="IPR037257">
    <property type="entry name" value="T2SS_E_N_sf"/>
</dbReference>
<dbReference type="Gene3D" id="3.30.450.90">
    <property type="match status" value="1"/>
</dbReference>
<evidence type="ECO:0000256" key="2">
    <source>
        <dbReference type="ARBA" id="ARBA00022741"/>
    </source>
</evidence>
<dbReference type="SUPFAM" id="SSF52540">
    <property type="entry name" value="P-loop containing nucleoside triphosphate hydrolases"/>
    <property type="match status" value="1"/>
</dbReference>
<dbReference type="GO" id="GO:0005886">
    <property type="term" value="C:plasma membrane"/>
    <property type="evidence" value="ECO:0007669"/>
    <property type="project" value="TreeGrafter"/>
</dbReference>
<accession>A0A518EWA2</accession>
<keyword evidence="6" id="KW-1185">Reference proteome</keyword>
<dbReference type="GO" id="GO:0005524">
    <property type="term" value="F:ATP binding"/>
    <property type="evidence" value="ECO:0007669"/>
    <property type="project" value="UniProtKB-KW"/>
</dbReference>
<dbReference type="PROSITE" id="PS00662">
    <property type="entry name" value="T2SP_E"/>
    <property type="match status" value="1"/>
</dbReference>
<evidence type="ECO:0000259" key="4">
    <source>
        <dbReference type="PROSITE" id="PS00662"/>
    </source>
</evidence>
<dbReference type="Pfam" id="PF00437">
    <property type="entry name" value="T2SSE"/>
    <property type="match status" value="1"/>
</dbReference>
<sequence>MVAISSKVRGLLVDEGLVSEEAWNKAVAAKGDPIEALLNGGELSEPALMEMLGRAAGIAPVDLRRVEFDSSVVETVAPELCRERAFIPIARNGNVLTIAVSDPFDVLLFDDLKRMTHCHIRPVFSHRPMVMAALNAQQGGAQSQVDNLMDEVKGAEDLEVKSDEGEAEDIEFNAVGEDAPAVKLANAIVLQALKEKASDIHVEPGEKNVRIRFRVDGRMREVMRAPKSLLPALSSRLKILAHLDIAERNAPQDGKFRIKYQGRTIDFRLSILPVVGGEKSVIRILDGGNLALRLDAMGFEQKSLDDLQVAIDSPYGMLLVTGPTGSGKSTTLYSCVSAVATPEVNVTTVEDPVEYRMDGINQVPVNPKRGTTFAGALRSILRQDPDIVLVGEIRDQETANIAIKAALTGHLVLSTLHTNDAAATITRLIDMGIDPFMVSSSILCICAQRLGRRLCPNCKVRVEDPPKEEFLKIGFLEEDFAKPIEIFEPNPSGCARCTAGYKGRFPILETLSMSPRLRRMVVEGKSKDDLKLQAIEEGMLTLRRVGLLNVLRGITSVPEVLRITLDD</sequence>